<evidence type="ECO:0000313" key="2">
    <source>
        <dbReference type="EMBL" id="SDX06379.1"/>
    </source>
</evidence>
<name>A0AAN4ZZI0_9RHOB</name>
<dbReference type="RefSeq" id="WP_035845461.1">
    <property type="nucleotide sequence ID" value="NZ_FNOB01000009.1"/>
</dbReference>
<dbReference type="EMBL" id="FNOB01000009">
    <property type="protein sequence ID" value="SDX06379.1"/>
    <property type="molecule type" value="Genomic_DNA"/>
</dbReference>
<reference evidence="2 3" key="2">
    <citation type="submission" date="2016-10" db="EMBL/GenBank/DDBJ databases">
        <authorList>
            <person name="Varghese N."/>
            <person name="Submissions S."/>
        </authorList>
    </citation>
    <scope>NUCLEOTIDE SEQUENCE [LARGE SCALE GENOMIC DNA]</scope>
    <source>
        <strain evidence="2 3">DSM 24802</strain>
    </source>
</reference>
<reference evidence="1" key="3">
    <citation type="submission" date="2023-06" db="EMBL/GenBank/DDBJ databases">
        <authorList>
            <person name="Sun Q."/>
            <person name="Zhou Y."/>
        </authorList>
    </citation>
    <scope>NUCLEOTIDE SEQUENCE</scope>
    <source>
        <strain evidence="1">CGMCC 1.10859</strain>
    </source>
</reference>
<dbReference type="EMBL" id="BNAB01000008">
    <property type="protein sequence ID" value="GHE02190.1"/>
    <property type="molecule type" value="Genomic_DNA"/>
</dbReference>
<accession>A0AAN4ZZI0</accession>
<evidence type="ECO:0000313" key="4">
    <source>
        <dbReference type="Proteomes" id="UP000634647"/>
    </source>
</evidence>
<reference evidence="1" key="1">
    <citation type="journal article" date="2014" name="Int. J. Syst. Evol. Microbiol.">
        <title>Complete genome sequence of Corynebacterium casei LMG S-19264T (=DSM 44701T), isolated from a smear-ripened cheese.</title>
        <authorList>
            <consortium name="US DOE Joint Genome Institute (JGI-PGF)"/>
            <person name="Walter F."/>
            <person name="Albersmeier A."/>
            <person name="Kalinowski J."/>
            <person name="Ruckert C."/>
        </authorList>
    </citation>
    <scope>NUCLEOTIDE SEQUENCE</scope>
    <source>
        <strain evidence="1">CGMCC 1.10859</strain>
    </source>
</reference>
<gene>
    <name evidence="1" type="ORF">GCM10008024_20810</name>
    <name evidence="2" type="ORF">SAMN05444006_109135</name>
</gene>
<proteinExistence type="predicted"/>
<evidence type="ECO:0008006" key="5">
    <source>
        <dbReference type="Google" id="ProtNLM"/>
    </source>
</evidence>
<dbReference type="AlphaFoldDB" id="A0AAN4ZZI0"/>
<evidence type="ECO:0000313" key="1">
    <source>
        <dbReference type="EMBL" id="GHE02190.1"/>
    </source>
</evidence>
<evidence type="ECO:0000313" key="3">
    <source>
        <dbReference type="Proteomes" id="UP000199541"/>
    </source>
</evidence>
<organism evidence="1 4">
    <name type="scientific">Allgaiera indica</name>
    <dbReference type="NCBI Taxonomy" id="765699"/>
    <lineage>
        <taxon>Bacteria</taxon>
        <taxon>Pseudomonadati</taxon>
        <taxon>Pseudomonadota</taxon>
        <taxon>Alphaproteobacteria</taxon>
        <taxon>Rhodobacterales</taxon>
        <taxon>Paracoccaceae</taxon>
        <taxon>Allgaiera</taxon>
    </lineage>
</organism>
<protein>
    <recommendedName>
        <fullName evidence="5">ApeA N-terminal domain-containing protein</fullName>
    </recommendedName>
</protein>
<dbReference type="Proteomes" id="UP000634647">
    <property type="component" value="Unassembled WGS sequence"/>
</dbReference>
<sequence length="398" mass="46146">MIFTPEKWEKPAPGEMRDYLKNRPKATTGKPTGSILVFRKHLSPLAVYKYLTARFGPPYGFQTFVKKQHDSDNLIHWDYLIKAGPTMIWIQGGNRDVHVQIDGKVMKPKDWVLFAKALKGDFARCGADMAKVGATLEKWTIVSNRFAMIADACAGFHDVLTDEADEPDFTPHKRTSEAGIKRYYRQVKQMGQRADRVFSASLSLDLITPVLAEAFINLVIFMMRKDELKRNQRHYDQYIRQQIDTRVFDLHLKCNHFTSGVDPDCEEYKAFKRVMDRRNHHLHGNIDPTKDGIETVYFDKFTPLFEKGADPILELFRKKESVFDIPGVLSRYHDVHFFFQYVLGLIEKGPRSQFEMLMDDGTIGYDASRSKTGRLFPGHEVMMVMPLDYDDELKVDWR</sequence>
<dbReference type="Proteomes" id="UP000199541">
    <property type="component" value="Unassembled WGS sequence"/>
</dbReference>
<comment type="caution">
    <text evidence="1">The sequence shown here is derived from an EMBL/GenBank/DDBJ whole genome shotgun (WGS) entry which is preliminary data.</text>
</comment>
<keyword evidence="3" id="KW-1185">Reference proteome</keyword>